<dbReference type="GO" id="GO:0043161">
    <property type="term" value="P:proteasome-mediated ubiquitin-dependent protein catabolic process"/>
    <property type="evidence" value="ECO:0007669"/>
    <property type="project" value="TreeGrafter"/>
</dbReference>
<dbReference type="PANTHER" id="PTHR23322:SF6">
    <property type="entry name" value="UBX DOMAIN-CONTAINING PROTEIN 7"/>
    <property type="match status" value="1"/>
</dbReference>
<dbReference type="AlphaFoldDB" id="U6KHL8"/>
<dbReference type="OMA" id="FIFWQRT"/>
<feature type="compositionally biased region" description="Low complexity" evidence="1">
    <location>
        <begin position="229"/>
        <end position="273"/>
    </location>
</feature>
<dbReference type="RefSeq" id="XP_013228358.1">
    <property type="nucleotide sequence ID" value="XM_013372904.1"/>
</dbReference>
<feature type="compositionally biased region" description="Basic and acidic residues" evidence="1">
    <location>
        <begin position="211"/>
        <end position="224"/>
    </location>
</feature>
<proteinExistence type="predicted"/>
<protein>
    <recommendedName>
        <fullName evidence="4">UBX domain-containing protein</fullName>
    </recommendedName>
</protein>
<dbReference type="VEuPathDB" id="ToxoDB:ETH2_0402800"/>
<dbReference type="Pfam" id="PF13899">
    <property type="entry name" value="Thioredoxin_7"/>
    <property type="match status" value="1"/>
</dbReference>
<name>U6KHL8_EIMTE</name>
<dbReference type="GO" id="GO:0043130">
    <property type="term" value="F:ubiquitin binding"/>
    <property type="evidence" value="ECO:0007669"/>
    <property type="project" value="TreeGrafter"/>
</dbReference>
<evidence type="ECO:0000313" key="2">
    <source>
        <dbReference type="EMBL" id="CDJ37520.1"/>
    </source>
</evidence>
<dbReference type="GeneID" id="25249728"/>
<dbReference type="PANTHER" id="PTHR23322">
    <property type="entry name" value="FAS-ASSOCIATED PROTEIN"/>
    <property type="match status" value="1"/>
</dbReference>
<dbReference type="Pfam" id="PF14555">
    <property type="entry name" value="UBA_4"/>
    <property type="match status" value="1"/>
</dbReference>
<feature type="compositionally biased region" description="Polar residues" evidence="1">
    <location>
        <begin position="284"/>
        <end position="293"/>
    </location>
</feature>
<dbReference type="EMBL" id="HG673764">
    <property type="protein sequence ID" value="CDJ37520.1"/>
    <property type="molecule type" value="Genomic_DNA"/>
</dbReference>
<keyword evidence="3" id="KW-1185">Reference proteome</keyword>
<dbReference type="SUPFAM" id="SSF52833">
    <property type="entry name" value="Thioredoxin-like"/>
    <property type="match status" value="1"/>
</dbReference>
<dbReference type="InterPro" id="IPR036249">
    <property type="entry name" value="Thioredoxin-like_sf"/>
</dbReference>
<reference evidence="2" key="2">
    <citation type="submission" date="2013-10" db="EMBL/GenBank/DDBJ databases">
        <authorList>
            <person name="Aslett M."/>
        </authorList>
    </citation>
    <scope>NUCLEOTIDE SEQUENCE [LARGE SCALE GENOMIC DNA]</scope>
    <source>
        <strain evidence="2">Houghton</strain>
    </source>
</reference>
<evidence type="ECO:0008006" key="4">
    <source>
        <dbReference type="Google" id="ProtNLM"/>
    </source>
</evidence>
<evidence type="ECO:0000256" key="1">
    <source>
        <dbReference type="SAM" id="MobiDB-lite"/>
    </source>
</evidence>
<gene>
    <name evidence="2" type="ORF">ETH_00002565</name>
</gene>
<sequence>MDPSEAIPVLMGFAGIPDADTARRFLERAGGDINVAASLYVDSTAGNDRGSTPVEPVEELRAPDPEYSQTLLSEFLVFLFAYVLLQRIALRFIKEAWAEAPQAARELARAQKKWLLVSIQQVDAFESLRLNRDIWKAEVVQDLIKDFFIFWQRTDKCEEGQIFLDVYRVTSLPHVCAIDPLTGRCLKIWSPRVLSDPIAVQSEFFEFVERQQMAERSRNPDPKPSEGPAEVSSSTKPSSASAACVASDDAPGSSSSKAAASAASAAAPAAADGSKGRAEGEPLGSQSCESQPSAYKDVNLQLQDLMKLREQRRQRQMNSSPST</sequence>
<dbReference type="InterPro" id="IPR050730">
    <property type="entry name" value="UBX_domain-protein"/>
</dbReference>
<dbReference type="OrthoDB" id="354312at2759"/>
<evidence type="ECO:0000313" key="3">
    <source>
        <dbReference type="Proteomes" id="UP000030747"/>
    </source>
</evidence>
<reference evidence="2" key="1">
    <citation type="submission" date="2013-10" db="EMBL/GenBank/DDBJ databases">
        <title>Genomic analysis of the causative agents of coccidiosis in chickens.</title>
        <authorList>
            <person name="Reid A.J."/>
            <person name="Blake D."/>
            <person name="Billington K."/>
            <person name="Browne H."/>
            <person name="Dunn M."/>
            <person name="Hung S."/>
            <person name="Kawahara F."/>
            <person name="Miranda-Saavedra D."/>
            <person name="Mourier T."/>
            <person name="Nagra H."/>
            <person name="Otto T.D."/>
            <person name="Rawlings N."/>
            <person name="Sanchez A."/>
            <person name="Sanders M."/>
            <person name="Subramaniam C."/>
            <person name="Tay Y."/>
            <person name="Dear P."/>
            <person name="Doerig C."/>
            <person name="Gruber A."/>
            <person name="Parkinson J."/>
            <person name="Shirley M."/>
            <person name="Wan K.L."/>
            <person name="Berriman M."/>
            <person name="Tomley F."/>
            <person name="Pain A."/>
        </authorList>
    </citation>
    <scope>NUCLEOTIDE SEQUENCE [LARGE SCALE GENOMIC DNA]</scope>
    <source>
        <strain evidence="2">Houghton</strain>
    </source>
</reference>
<dbReference type="CDD" id="cd02958">
    <property type="entry name" value="UAS"/>
    <property type="match status" value="1"/>
</dbReference>
<feature type="region of interest" description="Disordered" evidence="1">
    <location>
        <begin position="211"/>
        <end position="298"/>
    </location>
</feature>
<dbReference type="Proteomes" id="UP000030747">
    <property type="component" value="Unassembled WGS sequence"/>
</dbReference>
<accession>U6KHL8</accession>
<dbReference type="Gene3D" id="3.40.30.10">
    <property type="entry name" value="Glutaredoxin"/>
    <property type="match status" value="1"/>
</dbReference>
<dbReference type="GO" id="GO:0005634">
    <property type="term" value="C:nucleus"/>
    <property type="evidence" value="ECO:0007669"/>
    <property type="project" value="TreeGrafter"/>
</dbReference>
<organism evidence="2 3">
    <name type="scientific">Eimeria tenella</name>
    <name type="common">Coccidian parasite</name>
    <dbReference type="NCBI Taxonomy" id="5802"/>
    <lineage>
        <taxon>Eukaryota</taxon>
        <taxon>Sar</taxon>
        <taxon>Alveolata</taxon>
        <taxon>Apicomplexa</taxon>
        <taxon>Conoidasida</taxon>
        <taxon>Coccidia</taxon>
        <taxon>Eucoccidiorida</taxon>
        <taxon>Eimeriorina</taxon>
        <taxon>Eimeriidae</taxon>
        <taxon>Eimeria</taxon>
    </lineage>
</organism>
<dbReference type="VEuPathDB" id="ToxoDB:ETH_00002565"/>